<sequence length="140" mass="15416">MPVPGLTVIAATLLCSLLGGCVTGDGASSGQTEGVERVEAGKPTFLQRTFMTMDERCRPIRRPTGVLTEPPQQGKVRLATRKAKAEYEPGPMRHCDGKVGPSLAFEYTSRAGYRGPDSFRARIRYKDGEIRHERFDVMVD</sequence>
<protein>
    <submittedName>
        <fullName evidence="1">Uncharacterized protein</fullName>
    </submittedName>
</protein>
<reference evidence="1" key="1">
    <citation type="submission" date="2022-08" db="EMBL/GenBank/DDBJ databases">
        <title>Complete Genome Sequences of 2 Bosea sp. soil isolates.</title>
        <authorList>
            <person name="Alvarez Arevalo M."/>
            <person name="Sterndorff E.B."/>
            <person name="Faurdal D."/>
            <person name="Joergensen T.S."/>
            <person name="Weber T."/>
        </authorList>
    </citation>
    <scope>NUCLEOTIDE SEQUENCE</scope>
    <source>
        <strain evidence="1">NBC_00436</strain>
    </source>
</reference>
<name>A0A9E8CL82_9HYPH</name>
<accession>A0A9E8CL82</accession>
<dbReference type="EMBL" id="CP102774">
    <property type="protein sequence ID" value="UZF86590.1"/>
    <property type="molecule type" value="Genomic_DNA"/>
</dbReference>
<dbReference type="AlphaFoldDB" id="A0A9E8CL82"/>
<proteinExistence type="predicted"/>
<organism evidence="1">
    <name type="scientific">Bosea sp. NBC_00436</name>
    <dbReference type="NCBI Taxonomy" id="2969620"/>
    <lineage>
        <taxon>Bacteria</taxon>
        <taxon>Pseudomonadati</taxon>
        <taxon>Pseudomonadota</taxon>
        <taxon>Alphaproteobacteria</taxon>
        <taxon>Hyphomicrobiales</taxon>
        <taxon>Boseaceae</taxon>
        <taxon>Bosea</taxon>
    </lineage>
</organism>
<evidence type="ECO:0000313" key="1">
    <source>
        <dbReference type="EMBL" id="UZF86590.1"/>
    </source>
</evidence>
<gene>
    <name evidence="1" type="ORF">NWE54_22895</name>
</gene>